<reference evidence="3 4" key="1">
    <citation type="journal article" date="2020" name="Front. Microbiol.">
        <title>Single-cell genomics of novel Actinobacteria with the Wood-Ljungdahl pathway discovered in a serpentinizing system.</title>
        <authorList>
            <person name="Merino N."/>
            <person name="Kawai M."/>
            <person name="Boyd E.S."/>
            <person name="Colman D.R."/>
            <person name="McGlynn S.E."/>
            <person name="Nealson K.H."/>
            <person name="Kurokawa K."/>
            <person name="Hongoh Y."/>
        </authorList>
    </citation>
    <scope>NUCLEOTIDE SEQUENCE [LARGE SCALE GENOMIC DNA]</scope>
    <source>
        <strain evidence="3 4">S42</strain>
    </source>
</reference>
<dbReference type="InterPro" id="IPR051199">
    <property type="entry name" value="LPS_LOS_Heptosyltrfase"/>
</dbReference>
<keyword evidence="1" id="KW-0328">Glycosyltransferase</keyword>
<dbReference type="Gene3D" id="3.40.50.2000">
    <property type="entry name" value="Glycogen Phosphorylase B"/>
    <property type="match status" value="1"/>
</dbReference>
<sequence>SSPQSKTKILNLAGKTDIPLLAGLIKKAKTVIGTESFVSHLSASIGIPTVIIANGIADINQWRPVRRGRVEVVKNPVECSPCYLSKGCETMDCIKVLPITVIEKLRELL</sequence>
<dbReference type="Pfam" id="PF01075">
    <property type="entry name" value="Glyco_transf_9"/>
    <property type="match status" value="1"/>
</dbReference>
<dbReference type="PANTHER" id="PTHR30160">
    <property type="entry name" value="TETRAACYLDISACCHARIDE 4'-KINASE-RELATED"/>
    <property type="match status" value="1"/>
</dbReference>
<dbReference type="GO" id="GO:0005829">
    <property type="term" value="C:cytosol"/>
    <property type="evidence" value="ECO:0007669"/>
    <property type="project" value="TreeGrafter"/>
</dbReference>
<name>A0A6V8PM04_9ACTN</name>
<feature type="non-terminal residue" evidence="3">
    <location>
        <position position="1"/>
    </location>
</feature>
<protein>
    <recommendedName>
        <fullName evidence="5">Heptosyltransferase I</fullName>
    </recommendedName>
</protein>
<evidence type="ECO:0000313" key="3">
    <source>
        <dbReference type="EMBL" id="GFP33672.1"/>
    </source>
</evidence>
<dbReference type="InterPro" id="IPR002201">
    <property type="entry name" value="Glyco_trans_9"/>
</dbReference>
<evidence type="ECO:0008006" key="5">
    <source>
        <dbReference type="Google" id="ProtNLM"/>
    </source>
</evidence>
<evidence type="ECO:0000256" key="2">
    <source>
        <dbReference type="ARBA" id="ARBA00022679"/>
    </source>
</evidence>
<proteinExistence type="predicted"/>
<dbReference type="Proteomes" id="UP000568877">
    <property type="component" value="Unassembled WGS sequence"/>
</dbReference>
<dbReference type="GO" id="GO:0008713">
    <property type="term" value="F:ADP-heptose-lipopolysaccharide heptosyltransferase activity"/>
    <property type="evidence" value="ECO:0007669"/>
    <property type="project" value="TreeGrafter"/>
</dbReference>
<dbReference type="EMBL" id="BLSA01000640">
    <property type="protein sequence ID" value="GFP33672.1"/>
    <property type="molecule type" value="Genomic_DNA"/>
</dbReference>
<comment type="caution">
    <text evidence="3">The sequence shown here is derived from an EMBL/GenBank/DDBJ whole genome shotgun (WGS) entry which is preliminary data.</text>
</comment>
<gene>
    <name evidence="3" type="ORF">HKBW3S42_02009</name>
</gene>
<evidence type="ECO:0000313" key="4">
    <source>
        <dbReference type="Proteomes" id="UP000568877"/>
    </source>
</evidence>
<accession>A0A6V8PM04</accession>
<keyword evidence="2" id="KW-0808">Transferase</keyword>
<evidence type="ECO:0000256" key="1">
    <source>
        <dbReference type="ARBA" id="ARBA00022676"/>
    </source>
</evidence>
<dbReference type="AlphaFoldDB" id="A0A6V8PM04"/>
<organism evidence="3 4">
    <name type="scientific">Candidatus Hakubella thermalkaliphila</name>
    <dbReference type="NCBI Taxonomy" id="2754717"/>
    <lineage>
        <taxon>Bacteria</taxon>
        <taxon>Bacillati</taxon>
        <taxon>Actinomycetota</taxon>
        <taxon>Actinomycetota incertae sedis</taxon>
        <taxon>Candidatus Hakubellales</taxon>
        <taxon>Candidatus Hakubellaceae</taxon>
        <taxon>Candidatus Hakubella</taxon>
    </lineage>
</organism>
<dbReference type="SUPFAM" id="SSF53756">
    <property type="entry name" value="UDP-Glycosyltransferase/glycogen phosphorylase"/>
    <property type="match status" value="1"/>
</dbReference>
<dbReference type="GO" id="GO:0009244">
    <property type="term" value="P:lipopolysaccharide core region biosynthetic process"/>
    <property type="evidence" value="ECO:0007669"/>
    <property type="project" value="TreeGrafter"/>
</dbReference>